<feature type="region of interest" description="Disordered" evidence="11">
    <location>
        <begin position="104"/>
        <end position="138"/>
    </location>
</feature>
<dbReference type="SUPFAM" id="SSF57850">
    <property type="entry name" value="RING/U-box"/>
    <property type="match status" value="1"/>
</dbReference>
<keyword evidence="3 12" id="KW-0812">Transmembrane</keyword>
<name>A0A0A9X9H8_LYGHE</name>
<evidence type="ECO:0000256" key="1">
    <source>
        <dbReference type="ARBA" id="ARBA00004141"/>
    </source>
</evidence>
<reference evidence="15" key="2">
    <citation type="submission" date="2014-07" db="EMBL/GenBank/DDBJ databases">
        <authorList>
            <person name="Hull J."/>
        </authorList>
    </citation>
    <scope>NUCLEOTIDE SEQUENCE</scope>
</reference>
<reference evidence="15" key="1">
    <citation type="journal article" date="2014" name="PLoS ONE">
        <title>Transcriptome-Based Identification of ABC Transporters in the Western Tarnished Plant Bug Lygus hesperus.</title>
        <authorList>
            <person name="Hull J.J."/>
            <person name="Chaney K."/>
            <person name="Geib S.M."/>
            <person name="Fabrick J.A."/>
            <person name="Brent C.S."/>
            <person name="Walsh D."/>
            <person name="Lavine L.C."/>
        </authorList>
    </citation>
    <scope>NUCLEOTIDE SEQUENCE</scope>
</reference>
<keyword evidence="9 12" id="KW-0472">Membrane</keyword>
<keyword evidence="5 10" id="KW-0863">Zinc-finger</keyword>
<evidence type="ECO:0000256" key="8">
    <source>
        <dbReference type="ARBA" id="ARBA00022989"/>
    </source>
</evidence>
<sequence length="340" mass="37405">MDDSKNATAKLDSTTNEPKSASAGPKRSEQNIKQPAGFKDVSSLPKTLLLQKNSKDGHNCTSASAGVVGVTEDAGTTSDVRPRSGGRPLEIRFTDVESCCGQIHSGKSSSAAPPNNQQDALERTASTSLSRTHESSLSNQQFLVDENASFGSSGIFESRPTTTGENICRICHEGDQVEPLISPCMCRGTLSLVHRTCLQHWLAESDSSNCELCRFRYMTKRVPKYSLLGSFIAWLKLNTRQRKALIVDSISIIAFIPFATLITYIAADLADGIEYQDSPTFFDVTIRFGIVSLISMMTTIDVAFATWGILRAQHHFANWYSWYRRNSDVTLIPHLNNPTN</sequence>
<dbReference type="InterPro" id="IPR013083">
    <property type="entry name" value="Znf_RING/FYVE/PHD"/>
</dbReference>
<dbReference type="GO" id="GO:0004842">
    <property type="term" value="F:ubiquitin-protein transferase activity"/>
    <property type="evidence" value="ECO:0007669"/>
    <property type="project" value="TreeGrafter"/>
</dbReference>
<keyword evidence="8 12" id="KW-1133">Transmembrane helix</keyword>
<evidence type="ECO:0000313" key="16">
    <source>
        <dbReference type="EMBL" id="JAG57416.1"/>
    </source>
</evidence>
<dbReference type="SMART" id="SM00744">
    <property type="entry name" value="RINGv"/>
    <property type="match status" value="1"/>
</dbReference>
<keyword evidence="2" id="KW-0808">Transferase</keyword>
<dbReference type="GO" id="GO:0008270">
    <property type="term" value="F:zinc ion binding"/>
    <property type="evidence" value="ECO:0007669"/>
    <property type="project" value="UniProtKB-KW"/>
</dbReference>
<dbReference type="Gene3D" id="3.30.40.10">
    <property type="entry name" value="Zinc/RING finger domain, C3HC4 (zinc finger)"/>
    <property type="match status" value="1"/>
</dbReference>
<dbReference type="InterPro" id="IPR011016">
    <property type="entry name" value="Znf_RING-CH"/>
</dbReference>
<evidence type="ECO:0000256" key="11">
    <source>
        <dbReference type="SAM" id="MobiDB-lite"/>
    </source>
</evidence>
<evidence type="ECO:0000259" key="13">
    <source>
        <dbReference type="PROSITE" id="PS50089"/>
    </source>
</evidence>
<dbReference type="CDD" id="cd16699">
    <property type="entry name" value="RING_CH-C4HC3_MARCH2-like"/>
    <property type="match status" value="1"/>
</dbReference>
<dbReference type="GO" id="GO:0016567">
    <property type="term" value="P:protein ubiquitination"/>
    <property type="evidence" value="ECO:0007669"/>
    <property type="project" value="TreeGrafter"/>
</dbReference>
<gene>
    <name evidence="15" type="primary">MARCH3_0</name>
    <name evidence="15" type="ORF">CM83_7013</name>
</gene>
<evidence type="ECO:0000256" key="5">
    <source>
        <dbReference type="ARBA" id="ARBA00022771"/>
    </source>
</evidence>
<evidence type="ECO:0000259" key="14">
    <source>
        <dbReference type="PROSITE" id="PS51292"/>
    </source>
</evidence>
<evidence type="ECO:0000256" key="7">
    <source>
        <dbReference type="ARBA" id="ARBA00022833"/>
    </source>
</evidence>
<feature type="compositionally biased region" description="Polar residues" evidence="11">
    <location>
        <begin position="105"/>
        <end position="138"/>
    </location>
</feature>
<keyword evidence="4" id="KW-0479">Metal-binding</keyword>
<evidence type="ECO:0000256" key="6">
    <source>
        <dbReference type="ARBA" id="ARBA00022786"/>
    </source>
</evidence>
<dbReference type="AlphaFoldDB" id="A0A0A9X9H8"/>
<proteinExistence type="predicted"/>
<dbReference type="EMBL" id="GBHO01027303">
    <property type="protein sequence ID" value="JAG16301.1"/>
    <property type="molecule type" value="Transcribed_RNA"/>
</dbReference>
<feature type="transmembrane region" description="Helical" evidence="12">
    <location>
        <begin position="286"/>
        <end position="310"/>
    </location>
</feature>
<dbReference type="PROSITE" id="PS50089">
    <property type="entry name" value="ZF_RING_2"/>
    <property type="match status" value="1"/>
</dbReference>
<evidence type="ECO:0000313" key="15">
    <source>
        <dbReference type="EMBL" id="JAG16301.1"/>
    </source>
</evidence>
<evidence type="ECO:0000256" key="9">
    <source>
        <dbReference type="ARBA" id="ARBA00023136"/>
    </source>
</evidence>
<feature type="domain" description="RING-CH-type" evidence="14">
    <location>
        <begin position="160"/>
        <end position="220"/>
    </location>
</feature>
<comment type="subcellular location">
    <subcellularLocation>
        <location evidence="1">Membrane</location>
        <topology evidence="1">Multi-pass membrane protein</topology>
    </subcellularLocation>
</comment>
<evidence type="ECO:0000256" key="4">
    <source>
        <dbReference type="ARBA" id="ARBA00022723"/>
    </source>
</evidence>
<evidence type="ECO:0000256" key="3">
    <source>
        <dbReference type="ARBA" id="ARBA00022692"/>
    </source>
</evidence>
<dbReference type="Pfam" id="PF12906">
    <property type="entry name" value="RINGv"/>
    <property type="match status" value="1"/>
</dbReference>
<evidence type="ECO:0000256" key="10">
    <source>
        <dbReference type="PROSITE-ProRule" id="PRU00175"/>
    </source>
</evidence>
<keyword evidence="7" id="KW-0862">Zinc</keyword>
<dbReference type="PANTHER" id="PTHR46065:SF3">
    <property type="entry name" value="FI20425P1"/>
    <property type="match status" value="1"/>
</dbReference>
<feature type="domain" description="RING-type" evidence="13">
    <location>
        <begin position="168"/>
        <end position="214"/>
    </location>
</feature>
<dbReference type="GO" id="GO:0016020">
    <property type="term" value="C:membrane"/>
    <property type="evidence" value="ECO:0007669"/>
    <property type="project" value="UniProtKB-SubCell"/>
</dbReference>
<dbReference type="PROSITE" id="PS51292">
    <property type="entry name" value="ZF_RING_CH"/>
    <property type="match status" value="1"/>
</dbReference>
<protein>
    <submittedName>
        <fullName evidence="15">E3 ubiquitin-protein ligase MARCH3</fullName>
    </submittedName>
</protein>
<evidence type="ECO:0000256" key="12">
    <source>
        <dbReference type="SAM" id="Phobius"/>
    </source>
</evidence>
<keyword evidence="6" id="KW-0833">Ubl conjugation pathway</keyword>
<feature type="region of interest" description="Disordered" evidence="11">
    <location>
        <begin position="1"/>
        <end position="44"/>
    </location>
</feature>
<feature type="transmembrane region" description="Helical" evidence="12">
    <location>
        <begin position="245"/>
        <end position="266"/>
    </location>
</feature>
<dbReference type="PANTHER" id="PTHR46065">
    <property type="entry name" value="E3 UBIQUITIN-PROTEIN LIGASE MARCH 2/3 FAMILY MEMBER"/>
    <property type="match status" value="1"/>
</dbReference>
<dbReference type="EMBL" id="GBRD01008405">
    <property type="protein sequence ID" value="JAG57416.1"/>
    <property type="molecule type" value="Transcribed_RNA"/>
</dbReference>
<accession>A0A0A9X9H8</accession>
<evidence type="ECO:0000256" key="2">
    <source>
        <dbReference type="ARBA" id="ARBA00022679"/>
    </source>
</evidence>
<dbReference type="InterPro" id="IPR001841">
    <property type="entry name" value="Znf_RING"/>
</dbReference>
<organism evidence="15">
    <name type="scientific">Lygus hesperus</name>
    <name type="common">Western plant bug</name>
    <dbReference type="NCBI Taxonomy" id="30085"/>
    <lineage>
        <taxon>Eukaryota</taxon>
        <taxon>Metazoa</taxon>
        <taxon>Ecdysozoa</taxon>
        <taxon>Arthropoda</taxon>
        <taxon>Hexapoda</taxon>
        <taxon>Insecta</taxon>
        <taxon>Pterygota</taxon>
        <taxon>Neoptera</taxon>
        <taxon>Paraneoptera</taxon>
        <taxon>Hemiptera</taxon>
        <taxon>Heteroptera</taxon>
        <taxon>Panheteroptera</taxon>
        <taxon>Cimicomorpha</taxon>
        <taxon>Miridae</taxon>
        <taxon>Mirini</taxon>
        <taxon>Lygus</taxon>
    </lineage>
</organism>
<reference evidence="16" key="3">
    <citation type="submission" date="2014-09" db="EMBL/GenBank/DDBJ databases">
        <authorList>
            <person name="Magalhaes I.L.F."/>
            <person name="Oliveira U."/>
            <person name="Santos F.R."/>
            <person name="Vidigal T.H.D.A."/>
            <person name="Brescovit A.D."/>
            <person name="Santos A.J."/>
        </authorList>
    </citation>
    <scope>NUCLEOTIDE SEQUENCE</scope>
</reference>